<dbReference type="CDD" id="cd00075">
    <property type="entry name" value="HATPase"/>
    <property type="match status" value="1"/>
</dbReference>
<keyword evidence="4" id="KW-0547">Nucleotide-binding</keyword>
<evidence type="ECO:0000313" key="11">
    <source>
        <dbReference type="EMBL" id="SFD14381.1"/>
    </source>
</evidence>
<keyword evidence="7" id="KW-0902">Two-component regulatory system</keyword>
<feature type="domain" description="Histidine kinase" evidence="10">
    <location>
        <begin position="774"/>
        <end position="967"/>
    </location>
</feature>
<evidence type="ECO:0000259" key="10">
    <source>
        <dbReference type="PROSITE" id="PS50109"/>
    </source>
</evidence>
<sequence>MARFTTSARTVDMLGRQQIAGIPTAINELFKNSYDAYASRVVVDNLLDKNALLLRDDGVGMSERDFLDRWLTVGTDSKTTGGRFSSLAPPDGFAPRPVLGEKGIGRLAIASLGEQVLVMTRPRDVTNNSATTVALICWRFFTVPGLTLDDIRIPTVSIAPGGHVDHELVVDLTEVMLAHLSELETRMPPETVRAIRKELNHLRQLDFAAIQQLSGPRLDGKGYGTHFLVTPVDETLALETAPQEDGSASRLVKLLIGFTNSFSRKNVPGFRTAFREIREGSPPRDLLDGAEFFNEEDFSRVDHEFDGRFDENGTFHGTVRIFGGDPLEHVIPWPGSNGRTRCGPFTIRFGYVQGTAKQSRLSDVDYNAINAKLNRVAGLYIYRDGIRILPYGNSDVDYLNIEERRSKNAAYHFFSYRRLFGAVDINSDDNPDLQEKAGREGFRENLAYREMVAILKNMFVQLAADFFRSSTEEGKEYLRIRQALQQSARERRESNVRPQRNRLREELQVKVAAFENGTPQREVAEVVDGLRNELQERRHLFNHAASPGEASEIIHLDTKARRELRQISHRYLIERPDGVGLARDMQRDYSVWQESNEKLLDTTLPAAEEQLDRIVTAALSALTAPEITDRRVHEELLRASRADMEELHGSWGHSVERSRYSADSAHQHVLNILSDAIEAVEASISEATTIVSAASVEHTKAVLTARRTAYEIVDRSIKAQQQRLGRLQPILSRLVNDDPAPDEDLVALEEEVLALRDDAEADLELAQLGRAVEIINHEFSASVTAVRNNLRALRPWARINPDLRPIESNLSASFEHLDAYLTMFTPLQRRLYRRPVLITGDEIFHFVMDLFRDRTQRHDVSITMSDAFHRASVSGYPSTFYPVFLNLIDNALFWLNQRPKPRSVVLDYADSAWLVKDNGPGVRLRDEERIFEMNWSRKPGGRGVGLKVSRDVLRRNGYELQLRQGSGLDWPAGAGHGHADERGQGACFAIVPLPDTTESEDINQANMHATSNEAGEPRQ</sequence>
<keyword evidence="6" id="KW-0067">ATP-binding</keyword>
<dbReference type="PANTHER" id="PTHR42878">
    <property type="entry name" value="TWO-COMPONENT HISTIDINE KINASE"/>
    <property type="match status" value="1"/>
</dbReference>
<feature type="region of interest" description="Disordered" evidence="9">
    <location>
        <begin position="997"/>
        <end position="1019"/>
    </location>
</feature>
<evidence type="ECO:0000256" key="4">
    <source>
        <dbReference type="ARBA" id="ARBA00022741"/>
    </source>
</evidence>
<name>A0A1I1PWT1_9ACTN</name>
<evidence type="ECO:0000313" key="12">
    <source>
        <dbReference type="Proteomes" id="UP000199022"/>
    </source>
</evidence>
<dbReference type="EC" id="2.7.13.3" evidence="2"/>
<comment type="catalytic activity">
    <reaction evidence="1">
        <text>ATP + protein L-histidine = ADP + protein N-phospho-L-histidine.</text>
        <dbReference type="EC" id="2.7.13.3"/>
    </reaction>
</comment>
<dbReference type="InterPro" id="IPR050351">
    <property type="entry name" value="BphY/WalK/GraS-like"/>
</dbReference>
<keyword evidence="12" id="KW-1185">Reference proteome</keyword>
<evidence type="ECO:0000256" key="5">
    <source>
        <dbReference type="ARBA" id="ARBA00022777"/>
    </source>
</evidence>
<evidence type="ECO:0000256" key="9">
    <source>
        <dbReference type="SAM" id="MobiDB-lite"/>
    </source>
</evidence>
<reference evidence="12" key="1">
    <citation type="submission" date="2016-10" db="EMBL/GenBank/DDBJ databases">
        <authorList>
            <person name="Varghese N."/>
            <person name="Submissions S."/>
        </authorList>
    </citation>
    <scope>NUCLEOTIDE SEQUENCE [LARGE SCALE GENOMIC DNA]</scope>
    <source>
        <strain evidence="12">DSM 45962</strain>
    </source>
</reference>
<organism evidence="11 12">
    <name type="scientific">Klenkia taihuensis</name>
    <dbReference type="NCBI Taxonomy" id="1225127"/>
    <lineage>
        <taxon>Bacteria</taxon>
        <taxon>Bacillati</taxon>
        <taxon>Actinomycetota</taxon>
        <taxon>Actinomycetes</taxon>
        <taxon>Geodermatophilales</taxon>
        <taxon>Geodermatophilaceae</taxon>
        <taxon>Klenkia</taxon>
    </lineage>
</organism>
<dbReference type="InterPro" id="IPR003594">
    <property type="entry name" value="HATPase_dom"/>
</dbReference>
<dbReference type="SUPFAM" id="SSF55874">
    <property type="entry name" value="ATPase domain of HSP90 chaperone/DNA topoisomerase II/histidine kinase"/>
    <property type="match status" value="2"/>
</dbReference>
<dbReference type="Proteomes" id="UP000199022">
    <property type="component" value="Unassembled WGS sequence"/>
</dbReference>
<dbReference type="SMART" id="SM00387">
    <property type="entry name" value="HATPase_c"/>
    <property type="match status" value="1"/>
</dbReference>
<evidence type="ECO:0000256" key="1">
    <source>
        <dbReference type="ARBA" id="ARBA00000085"/>
    </source>
</evidence>
<accession>A0A1I1PWT1</accession>
<dbReference type="Pfam" id="PF02518">
    <property type="entry name" value="HATPase_c"/>
    <property type="match status" value="1"/>
</dbReference>
<dbReference type="GO" id="GO:0004673">
    <property type="term" value="F:protein histidine kinase activity"/>
    <property type="evidence" value="ECO:0007669"/>
    <property type="project" value="UniProtKB-EC"/>
</dbReference>
<dbReference type="GO" id="GO:0007234">
    <property type="term" value="P:osmosensory signaling via phosphorelay pathway"/>
    <property type="evidence" value="ECO:0007669"/>
    <property type="project" value="TreeGrafter"/>
</dbReference>
<dbReference type="PANTHER" id="PTHR42878:SF7">
    <property type="entry name" value="SENSOR HISTIDINE KINASE GLRK"/>
    <property type="match status" value="1"/>
</dbReference>
<gene>
    <name evidence="11" type="ORF">SAMN05661030_2477</name>
</gene>
<dbReference type="Gene3D" id="3.30.565.10">
    <property type="entry name" value="Histidine kinase-like ATPase, C-terminal domain"/>
    <property type="match status" value="2"/>
</dbReference>
<dbReference type="STRING" id="1225127.SAMN05661030_2477"/>
<dbReference type="GO" id="GO:0000156">
    <property type="term" value="F:phosphorelay response regulator activity"/>
    <property type="evidence" value="ECO:0007669"/>
    <property type="project" value="TreeGrafter"/>
</dbReference>
<dbReference type="InterPro" id="IPR005467">
    <property type="entry name" value="His_kinase_dom"/>
</dbReference>
<evidence type="ECO:0000256" key="3">
    <source>
        <dbReference type="ARBA" id="ARBA00022679"/>
    </source>
</evidence>
<dbReference type="PROSITE" id="PS50109">
    <property type="entry name" value="HIS_KIN"/>
    <property type="match status" value="1"/>
</dbReference>
<dbReference type="InterPro" id="IPR036890">
    <property type="entry name" value="HATPase_C_sf"/>
</dbReference>
<evidence type="ECO:0000256" key="7">
    <source>
        <dbReference type="ARBA" id="ARBA00023012"/>
    </source>
</evidence>
<proteinExistence type="predicted"/>
<keyword evidence="5 11" id="KW-0418">Kinase</keyword>
<feature type="compositionally biased region" description="Polar residues" evidence="9">
    <location>
        <begin position="1002"/>
        <end position="1013"/>
    </location>
</feature>
<protein>
    <recommendedName>
        <fullName evidence="8">Sensor-like histidine kinase SenX3</fullName>
        <ecNumber evidence="2">2.7.13.3</ecNumber>
    </recommendedName>
</protein>
<dbReference type="Pfam" id="PF19191">
    <property type="entry name" value="HEF_HK"/>
    <property type="match status" value="1"/>
</dbReference>
<evidence type="ECO:0000256" key="2">
    <source>
        <dbReference type="ARBA" id="ARBA00012438"/>
    </source>
</evidence>
<dbReference type="GO" id="GO:0030295">
    <property type="term" value="F:protein kinase activator activity"/>
    <property type="evidence" value="ECO:0007669"/>
    <property type="project" value="TreeGrafter"/>
</dbReference>
<dbReference type="GO" id="GO:0005524">
    <property type="term" value="F:ATP binding"/>
    <property type="evidence" value="ECO:0007669"/>
    <property type="project" value="UniProtKB-KW"/>
</dbReference>
<dbReference type="AlphaFoldDB" id="A0A1I1PWT1"/>
<evidence type="ECO:0000256" key="6">
    <source>
        <dbReference type="ARBA" id="ARBA00022840"/>
    </source>
</evidence>
<dbReference type="Pfam" id="PF13589">
    <property type="entry name" value="HATPase_c_3"/>
    <property type="match status" value="1"/>
</dbReference>
<keyword evidence="3" id="KW-0808">Transferase</keyword>
<dbReference type="InterPro" id="IPR043836">
    <property type="entry name" value="DHp"/>
</dbReference>
<dbReference type="EMBL" id="FOMD01000003">
    <property type="protein sequence ID" value="SFD14381.1"/>
    <property type="molecule type" value="Genomic_DNA"/>
</dbReference>
<evidence type="ECO:0000256" key="8">
    <source>
        <dbReference type="ARBA" id="ARBA00039401"/>
    </source>
</evidence>